<evidence type="ECO:0000313" key="2">
    <source>
        <dbReference type="EMBL" id="CAA6819191.1"/>
    </source>
</evidence>
<protein>
    <submittedName>
        <fullName evidence="2">Membrane protein, putative</fullName>
    </submittedName>
</protein>
<keyword evidence="1" id="KW-0472">Membrane</keyword>
<dbReference type="AlphaFoldDB" id="A0A6S6T761"/>
<dbReference type="EMBL" id="CACVAZ010000120">
    <property type="protein sequence ID" value="CAA6819191.1"/>
    <property type="molecule type" value="Genomic_DNA"/>
</dbReference>
<sequence>MLFKIFLLFTFLVSFVQGDILKPAYLEVIQKKQNTYKILLKLPVEGDKKPLVNVKSIEDCEEKNIRIISSINASYLKRYDLICNENLKGKVLEIEGLEDSRMDLLLRLEFLDNSSQSVLLNASQNSYFVQEDASSLQIIQTYTWLGITHILMGFDHLLFVFLLLLIVKNMRLLLWTISAFTLAHSLTIAGATLGLVHLPQQPVEAIIALSILFLALEIVYASRGKVGLTLQYPWLIAFIFGLLHGFGFAGALAEIGLPAQAITLALVFFNIGVEVGQLIFVAMVMLLALPLRHLVAVKSMKKLEMLVVYAIGGLAAFWTIERVLAF</sequence>
<evidence type="ECO:0000256" key="1">
    <source>
        <dbReference type="SAM" id="Phobius"/>
    </source>
</evidence>
<feature type="transmembrane region" description="Helical" evidence="1">
    <location>
        <begin position="202"/>
        <end position="220"/>
    </location>
</feature>
<keyword evidence="1" id="KW-1133">Transmembrane helix</keyword>
<organism evidence="2">
    <name type="scientific">uncultured Sulfurovum sp</name>
    <dbReference type="NCBI Taxonomy" id="269237"/>
    <lineage>
        <taxon>Bacteria</taxon>
        <taxon>Pseudomonadati</taxon>
        <taxon>Campylobacterota</taxon>
        <taxon>Epsilonproteobacteria</taxon>
        <taxon>Campylobacterales</taxon>
        <taxon>Sulfurovaceae</taxon>
        <taxon>Sulfurovum</taxon>
        <taxon>environmental samples</taxon>
    </lineage>
</organism>
<proteinExistence type="predicted"/>
<feature type="transmembrane region" description="Helical" evidence="1">
    <location>
        <begin position="303"/>
        <end position="320"/>
    </location>
</feature>
<feature type="transmembrane region" description="Helical" evidence="1">
    <location>
        <begin position="142"/>
        <end position="165"/>
    </location>
</feature>
<dbReference type="InterPro" id="IPR032809">
    <property type="entry name" value="Put_HupE_UreJ"/>
</dbReference>
<feature type="transmembrane region" description="Helical" evidence="1">
    <location>
        <begin position="232"/>
        <end position="253"/>
    </location>
</feature>
<feature type="transmembrane region" description="Helical" evidence="1">
    <location>
        <begin position="172"/>
        <end position="196"/>
    </location>
</feature>
<gene>
    <name evidence="2" type="ORF">HELGO_WM18721</name>
</gene>
<dbReference type="Pfam" id="PF13795">
    <property type="entry name" value="HupE_UreJ_2"/>
    <property type="match status" value="1"/>
</dbReference>
<keyword evidence="1" id="KW-0812">Transmembrane</keyword>
<reference evidence="2" key="1">
    <citation type="submission" date="2020-01" db="EMBL/GenBank/DDBJ databases">
        <authorList>
            <person name="Meier V. D."/>
            <person name="Meier V D."/>
        </authorList>
    </citation>
    <scope>NUCLEOTIDE SEQUENCE</scope>
    <source>
        <strain evidence="2">HLG_WM_MAG_02</strain>
    </source>
</reference>
<name>A0A6S6T761_9BACT</name>
<feature type="transmembrane region" description="Helical" evidence="1">
    <location>
        <begin position="265"/>
        <end position="291"/>
    </location>
</feature>
<accession>A0A6S6T761</accession>